<organism evidence="1 2">
    <name type="scientific">Goodea atripinnis</name>
    <dbReference type="NCBI Taxonomy" id="208336"/>
    <lineage>
        <taxon>Eukaryota</taxon>
        <taxon>Metazoa</taxon>
        <taxon>Chordata</taxon>
        <taxon>Craniata</taxon>
        <taxon>Vertebrata</taxon>
        <taxon>Euteleostomi</taxon>
        <taxon>Actinopterygii</taxon>
        <taxon>Neopterygii</taxon>
        <taxon>Teleostei</taxon>
        <taxon>Neoteleostei</taxon>
        <taxon>Acanthomorphata</taxon>
        <taxon>Ovalentaria</taxon>
        <taxon>Atherinomorphae</taxon>
        <taxon>Cyprinodontiformes</taxon>
        <taxon>Goodeidae</taxon>
        <taxon>Goodea</taxon>
    </lineage>
</organism>
<comment type="caution">
    <text evidence="1">The sequence shown here is derived from an EMBL/GenBank/DDBJ whole genome shotgun (WGS) entry which is preliminary data.</text>
</comment>
<dbReference type="EMBL" id="JAHRIO010030204">
    <property type="protein sequence ID" value="MEQ2167522.1"/>
    <property type="molecule type" value="Genomic_DNA"/>
</dbReference>
<dbReference type="Proteomes" id="UP001476798">
    <property type="component" value="Unassembled WGS sequence"/>
</dbReference>
<keyword evidence="2" id="KW-1185">Reference proteome</keyword>
<gene>
    <name evidence="1" type="ORF">GOODEAATRI_004982</name>
</gene>
<evidence type="ECO:0000313" key="1">
    <source>
        <dbReference type="EMBL" id="MEQ2167522.1"/>
    </source>
</evidence>
<name>A0ABV0N823_9TELE</name>
<reference evidence="1 2" key="1">
    <citation type="submission" date="2021-06" db="EMBL/GenBank/DDBJ databases">
        <authorList>
            <person name="Palmer J.M."/>
        </authorList>
    </citation>
    <scope>NUCLEOTIDE SEQUENCE [LARGE SCALE GENOMIC DNA]</scope>
    <source>
        <strain evidence="1 2">GA_2019</strain>
        <tissue evidence="1">Muscle</tissue>
    </source>
</reference>
<evidence type="ECO:0000313" key="2">
    <source>
        <dbReference type="Proteomes" id="UP001476798"/>
    </source>
</evidence>
<protein>
    <submittedName>
        <fullName evidence="1">Uncharacterized protein</fullName>
    </submittedName>
</protein>
<sequence>MPKSPGMFVIKELKHNLMRSKLKYSVKILFEFFCKQQSFPLAMVGEKSFFQLIESKGCCGDLVTPKMPLFGGFFLYFTIFLTVCRSNITVCYGPSCSIIALTLWASCSN</sequence>
<proteinExistence type="predicted"/>
<accession>A0ABV0N823</accession>